<sequence>MVAVSTWRTTSSVLLATLSLVLFLAASSHGNQFKTYHRDPYHLQHLSEGPERSRGARSPSFSGSFRTKRQFATKTRPSLLDVETLSSELEGSRKGSPSFENRYSSPGLPFREGAPPGSPFPQPVEAESSYIPPGNPTKGGSAGPGDQTDAEVVELPPRMLGERAPGSHLGHAPLHPGCMPRATQPHGCHL</sequence>
<dbReference type="EMBL" id="FJ167670">
    <property type="protein sequence ID" value="ACI16352.1"/>
    <property type="molecule type" value="mRNA"/>
</dbReference>
<organism evidence="3">
    <name type="scientific">Pacifastacus leniusculus</name>
    <name type="common">Signal crayfish</name>
    <dbReference type="NCBI Taxonomy" id="6720"/>
    <lineage>
        <taxon>Eukaryota</taxon>
        <taxon>Metazoa</taxon>
        <taxon>Ecdysozoa</taxon>
        <taxon>Arthropoda</taxon>
        <taxon>Crustacea</taxon>
        <taxon>Multicrustacea</taxon>
        <taxon>Malacostraca</taxon>
        <taxon>Eumalacostraca</taxon>
        <taxon>Eucarida</taxon>
        <taxon>Decapoda</taxon>
        <taxon>Pleocyemata</taxon>
        <taxon>Astacidea</taxon>
        <taxon>Astacoidea</taxon>
        <taxon>Astacidae</taxon>
        <taxon>Pacifastacus</taxon>
    </lineage>
</organism>
<dbReference type="AlphaFoldDB" id="B6DT11"/>
<feature type="signal peptide" evidence="2">
    <location>
        <begin position="1"/>
        <end position="30"/>
    </location>
</feature>
<protein>
    <submittedName>
        <fullName evidence="3">HPT-SG protein</fullName>
    </submittedName>
</protein>
<evidence type="ECO:0000256" key="1">
    <source>
        <dbReference type="SAM" id="MobiDB-lite"/>
    </source>
</evidence>
<feature type="region of interest" description="Disordered" evidence="1">
    <location>
        <begin position="45"/>
        <end position="190"/>
    </location>
</feature>
<accession>B6DT11</accession>
<evidence type="ECO:0000313" key="3">
    <source>
        <dbReference type="EMBL" id="ACI16352.1"/>
    </source>
</evidence>
<evidence type="ECO:0000256" key="2">
    <source>
        <dbReference type="SAM" id="SignalP"/>
    </source>
</evidence>
<feature type="chain" id="PRO_5002844188" evidence="2">
    <location>
        <begin position="31"/>
        <end position="190"/>
    </location>
</feature>
<name>B6DT11_PACLE</name>
<reference evidence="3" key="1">
    <citation type="journal article" date="2008" name="Proteomics">
        <title>Hemocyte-lineage marker proteins in a crustacean, the freshwater crayfish, Pacifastacus leniusculus.</title>
        <authorList>
            <person name="Wu C."/>
            <person name="Soderhall I."/>
            <person name="Kim Y.-A."/>
            <person name="Liu H.-P."/>
            <person name="Soderhall K."/>
        </authorList>
    </citation>
    <scope>NUCLEOTIDE SEQUENCE</scope>
</reference>
<keyword evidence="2" id="KW-0732">Signal</keyword>
<proteinExistence type="evidence at transcript level"/>